<dbReference type="RefSeq" id="WP_343855845.1">
    <property type="nucleotide sequence ID" value="NZ_BAAAFD010000001.1"/>
</dbReference>
<proteinExistence type="predicted"/>
<evidence type="ECO:0000313" key="2">
    <source>
        <dbReference type="EMBL" id="GAA0852515.1"/>
    </source>
</evidence>
<dbReference type="Pfam" id="PF01963">
    <property type="entry name" value="TraB_PrgY_gumN"/>
    <property type="match status" value="1"/>
</dbReference>
<accession>A0ABP3WPP6</accession>
<evidence type="ECO:0000313" key="3">
    <source>
        <dbReference type="Proteomes" id="UP001500359"/>
    </source>
</evidence>
<organism evidence="2 3">
    <name type="scientific">Aliiglaciecola litoralis</name>
    <dbReference type="NCBI Taxonomy" id="582857"/>
    <lineage>
        <taxon>Bacteria</taxon>
        <taxon>Pseudomonadati</taxon>
        <taxon>Pseudomonadota</taxon>
        <taxon>Gammaproteobacteria</taxon>
        <taxon>Alteromonadales</taxon>
        <taxon>Alteromonadaceae</taxon>
        <taxon>Aliiglaciecola</taxon>
    </lineage>
</organism>
<feature type="chain" id="PRO_5046256199" evidence="1">
    <location>
        <begin position="22"/>
        <end position="288"/>
    </location>
</feature>
<name>A0ABP3WPP6_9ALTE</name>
<comment type="caution">
    <text evidence="2">The sequence shown here is derived from an EMBL/GenBank/DDBJ whole genome shotgun (WGS) entry which is preliminary data.</text>
</comment>
<dbReference type="EMBL" id="BAAAFD010000001">
    <property type="protein sequence ID" value="GAA0852515.1"/>
    <property type="molecule type" value="Genomic_DNA"/>
</dbReference>
<keyword evidence="1" id="KW-0732">Signal</keyword>
<dbReference type="PANTHER" id="PTHR40590">
    <property type="entry name" value="CYTOPLASMIC PROTEIN-RELATED"/>
    <property type="match status" value="1"/>
</dbReference>
<dbReference type="PANTHER" id="PTHR40590:SF1">
    <property type="entry name" value="CYTOPLASMIC PROTEIN"/>
    <property type="match status" value="1"/>
</dbReference>
<evidence type="ECO:0000256" key="1">
    <source>
        <dbReference type="SAM" id="SignalP"/>
    </source>
</evidence>
<dbReference type="CDD" id="cd14789">
    <property type="entry name" value="Tiki"/>
    <property type="match status" value="1"/>
</dbReference>
<dbReference type="InterPro" id="IPR002816">
    <property type="entry name" value="TraB/PrgY/GumN_fam"/>
</dbReference>
<feature type="signal peptide" evidence="1">
    <location>
        <begin position="1"/>
        <end position="21"/>
    </location>
</feature>
<reference evidence="3" key="1">
    <citation type="journal article" date="2019" name="Int. J. Syst. Evol. Microbiol.">
        <title>The Global Catalogue of Microorganisms (GCM) 10K type strain sequencing project: providing services to taxonomists for standard genome sequencing and annotation.</title>
        <authorList>
            <consortium name="The Broad Institute Genomics Platform"/>
            <consortium name="The Broad Institute Genome Sequencing Center for Infectious Disease"/>
            <person name="Wu L."/>
            <person name="Ma J."/>
        </authorList>
    </citation>
    <scope>NUCLEOTIDE SEQUENCE [LARGE SCALE GENOMIC DNA]</scope>
    <source>
        <strain evidence="3">JCM 15896</strain>
    </source>
</reference>
<sequence>MFRISLILVFISCLVIQESFAAPVWKVTKANRTVYIGGTVHILRENDFPLPNAFEIAYQQSDELVFETDISVFGSPEFQQLTMQYMLRKDGKTLSDILSKETYQALEKHLQARSLDIQNFATFTPGFITISLSLMELRMLGATSEGVDAFYEQKARHDSKSISWLEEPEQQLLFLSQIGKGNEDEVISHTLSDIGSLPDYMTDMMEAWRSGDRNALRKIGIESLQQDYPKVYQRLIVDRNEDWLPNIEALFDDAETEFVLVGTLHLIGEDGVLTHLANKGYLVEALEN</sequence>
<dbReference type="InterPro" id="IPR047111">
    <property type="entry name" value="YbaP-like"/>
</dbReference>
<protein>
    <submittedName>
        <fullName evidence="2">TraB/GumN family protein</fullName>
    </submittedName>
</protein>
<gene>
    <name evidence="2" type="ORF">GCM10009114_02720</name>
</gene>
<dbReference type="Proteomes" id="UP001500359">
    <property type="component" value="Unassembled WGS sequence"/>
</dbReference>
<keyword evidence="3" id="KW-1185">Reference proteome</keyword>